<keyword evidence="1" id="KW-0175">Coiled coil</keyword>
<feature type="coiled-coil region" evidence="1">
    <location>
        <begin position="204"/>
        <end position="281"/>
    </location>
</feature>
<gene>
    <name evidence="3" type="ORF">BJR07_29085</name>
</gene>
<dbReference type="AlphaFoldDB" id="A0A1Q4L4B9"/>
<reference evidence="3 4" key="1">
    <citation type="submission" date="2016-11" db="EMBL/GenBank/DDBJ databases">
        <title>Identification of Bacillus cereus isolated from egg-white.</title>
        <authorList>
            <person name="Soni A."/>
            <person name="Oey I."/>
            <person name="Silcock P."/>
            <person name="Bremer P."/>
        </authorList>
    </citation>
    <scope>NUCLEOTIDE SEQUENCE [LARGE SCALE GENOMIC DNA]</scope>
    <source>
        <strain evidence="3 4">NZAS03</strain>
    </source>
</reference>
<protein>
    <submittedName>
        <fullName evidence="3">Uncharacterized protein</fullName>
    </submittedName>
</protein>
<comment type="caution">
    <text evidence="3">The sequence shown here is derived from an EMBL/GenBank/DDBJ whole genome shotgun (WGS) entry which is preliminary data.</text>
</comment>
<evidence type="ECO:0000256" key="2">
    <source>
        <dbReference type="SAM" id="Phobius"/>
    </source>
</evidence>
<keyword evidence="2" id="KW-0812">Transmembrane</keyword>
<evidence type="ECO:0000313" key="4">
    <source>
        <dbReference type="Proteomes" id="UP000186535"/>
    </source>
</evidence>
<feature type="transmembrane region" description="Helical" evidence="2">
    <location>
        <begin position="21"/>
        <end position="42"/>
    </location>
</feature>
<accession>A0A1Q4L4B9</accession>
<dbReference type="RefSeq" id="WP_001237281.1">
    <property type="nucleotide sequence ID" value="NZ_MPON01000025.1"/>
</dbReference>
<dbReference type="EMBL" id="MPON01000025">
    <property type="protein sequence ID" value="OKA31991.1"/>
    <property type="molecule type" value="Genomic_DNA"/>
</dbReference>
<proteinExistence type="predicted"/>
<evidence type="ECO:0000313" key="3">
    <source>
        <dbReference type="EMBL" id="OKA31991.1"/>
    </source>
</evidence>
<keyword evidence="2" id="KW-0472">Membrane</keyword>
<keyword evidence="2" id="KW-1133">Transmembrane helix</keyword>
<evidence type="ECO:0000256" key="1">
    <source>
        <dbReference type="SAM" id="Coils"/>
    </source>
</evidence>
<dbReference type="Proteomes" id="UP000186535">
    <property type="component" value="Unassembled WGS sequence"/>
</dbReference>
<organism evidence="3 4">
    <name type="scientific">Bacillus cereus</name>
    <dbReference type="NCBI Taxonomy" id="1396"/>
    <lineage>
        <taxon>Bacteria</taxon>
        <taxon>Bacillati</taxon>
        <taxon>Bacillota</taxon>
        <taxon>Bacilli</taxon>
        <taxon>Bacillales</taxon>
        <taxon>Bacillaceae</taxon>
        <taxon>Bacillus</taxon>
        <taxon>Bacillus cereus group</taxon>
    </lineage>
</organism>
<name>A0A1Q4L4B9_BACCE</name>
<sequence length="285" mass="33430">MRLKFGAKKEVRKPANAKRRAYMITLGSFVAMFFVLCISPAFSGATYKFEEMKAGEYQSLSSMVKISVVKKEYNPTNKTLRIDYELKSDNDSQILSNMKYKVENKYIKQKENDVKTKIYRASDNYIVVISKNIPEEFGVVSSTVKPEYIHPELQSDADDIKDRSLKTYILEKEKLINNDLKEESQDFYEKEYLAFSQKSIRKEIKEMQQKIDDKVSAIKQLKIKNDKLTKEMEYQTEAEKLKTKNTMNSNESVMKNHQKVLDDLKEEIKMKEKKIELLNEKKKTI</sequence>